<dbReference type="SUPFAM" id="SSF52540">
    <property type="entry name" value="P-loop containing nucleoside triphosphate hydrolases"/>
    <property type="match status" value="1"/>
</dbReference>
<name>A0ABR3NS23_9TELE</name>
<dbReference type="Proteomes" id="UP001558613">
    <property type="component" value="Unassembled WGS sequence"/>
</dbReference>
<evidence type="ECO:0000313" key="3">
    <source>
        <dbReference type="Proteomes" id="UP001558613"/>
    </source>
</evidence>
<keyword evidence="3" id="KW-1185">Reference proteome</keyword>
<gene>
    <name evidence="2" type="ORF">QQF64_026259</name>
</gene>
<evidence type="ECO:0008006" key="4">
    <source>
        <dbReference type="Google" id="ProtNLM"/>
    </source>
</evidence>
<sequence length="234" mass="26063">MMDISVNVTCAEIQISDGFEYRVNADRFTLLHQSDCEPLWFSQFTLDTIFRVRNETAATSNSGVDQLWWICPDLHFSSGFDLFLAFFSPDECRLSQHQVKFLGHVEDKAGIRPDPEKTAAVRECPIPTVVQETLAAEPGRQKQNPVISSSPVDPVIRILLVGRKGSGKTSSGNTILGKKKDKVQKDQSKHKSEMCEGQTRILKHSSSGLSASTQLSMPLNITLMIAHELMMLNL</sequence>
<organism evidence="2 3">
    <name type="scientific">Cirrhinus molitorella</name>
    <name type="common">mud carp</name>
    <dbReference type="NCBI Taxonomy" id="172907"/>
    <lineage>
        <taxon>Eukaryota</taxon>
        <taxon>Metazoa</taxon>
        <taxon>Chordata</taxon>
        <taxon>Craniata</taxon>
        <taxon>Vertebrata</taxon>
        <taxon>Euteleostomi</taxon>
        <taxon>Actinopterygii</taxon>
        <taxon>Neopterygii</taxon>
        <taxon>Teleostei</taxon>
        <taxon>Ostariophysi</taxon>
        <taxon>Cypriniformes</taxon>
        <taxon>Cyprinidae</taxon>
        <taxon>Labeoninae</taxon>
        <taxon>Labeonini</taxon>
        <taxon>Cirrhinus</taxon>
    </lineage>
</organism>
<reference evidence="2 3" key="1">
    <citation type="submission" date="2023-09" db="EMBL/GenBank/DDBJ databases">
        <authorList>
            <person name="Wang M."/>
        </authorList>
    </citation>
    <scope>NUCLEOTIDE SEQUENCE [LARGE SCALE GENOMIC DNA]</scope>
    <source>
        <strain evidence="2">GT-2023</strain>
        <tissue evidence="2">Liver</tissue>
    </source>
</reference>
<evidence type="ECO:0000256" key="1">
    <source>
        <dbReference type="SAM" id="MobiDB-lite"/>
    </source>
</evidence>
<feature type="region of interest" description="Disordered" evidence="1">
    <location>
        <begin position="165"/>
        <end position="196"/>
    </location>
</feature>
<evidence type="ECO:0000313" key="2">
    <source>
        <dbReference type="EMBL" id="KAL1279586.1"/>
    </source>
</evidence>
<accession>A0ABR3NS23</accession>
<dbReference type="InterPro" id="IPR043502">
    <property type="entry name" value="DNA/RNA_pol_sf"/>
</dbReference>
<protein>
    <recommendedName>
        <fullName evidence="4">AIG1-type G domain-containing protein</fullName>
    </recommendedName>
</protein>
<proteinExistence type="predicted"/>
<dbReference type="SUPFAM" id="SSF56672">
    <property type="entry name" value="DNA/RNA polymerases"/>
    <property type="match status" value="1"/>
</dbReference>
<dbReference type="Gene3D" id="3.40.50.300">
    <property type="entry name" value="P-loop containing nucleotide triphosphate hydrolases"/>
    <property type="match status" value="1"/>
</dbReference>
<feature type="compositionally biased region" description="Basic and acidic residues" evidence="1">
    <location>
        <begin position="183"/>
        <end position="194"/>
    </location>
</feature>
<dbReference type="InterPro" id="IPR027417">
    <property type="entry name" value="P-loop_NTPase"/>
</dbReference>
<comment type="caution">
    <text evidence="2">The sequence shown here is derived from an EMBL/GenBank/DDBJ whole genome shotgun (WGS) entry which is preliminary data.</text>
</comment>
<dbReference type="EMBL" id="JAYMGO010000003">
    <property type="protein sequence ID" value="KAL1279586.1"/>
    <property type="molecule type" value="Genomic_DNA"/>
</dbReference>